<dbReference type="EMBL" id="RBZM01000001">
    <property type="protein sequence ID" value="RKP58333.1"/>
    <property type="molecule type" value="Genomic_DNA"/>
</dbReference>
<dbReference type="SUPFAM" id="SSF161098">
    <property type="entry name" value="MetI-like"/>
    <property type="match status" value="1"/>
</dbReference>
<comment type="caution">
    <text evidence="9">The sequence shown here is derived from an EMBL/GenBank/DDBJ whole genome shotgun (WGS) entry which is preliminary data.</text>
</comment>
<feature type="transmembrane region" description="Helical" evidence="7">
    <location>
        <begin position="191"/>
        <end position="213"/>
    </location>
</feature>
<keyword evidence="5 7" id="KW-1133">Transmembrane helix</keyword>
<dbReference type="PROSITE" id="PS50928">
    <property type="entry name" value="ABC_TM1"/>
    <property type="match status" value="1"/>
</dbReference>
<dbReference type="Pfam" id="PF00528">
    <property type="entry name" value="BPD_transp_1"/>
    <property type="match status" value="1"/>
</dbReference>
<evidence type="ECO:0000256" key="6">
    <source>
        <dbReference type="ARBA" id="ARBA00023136"/>
    </source>
</evidence>
<feature type="transmembrane region" description="Helical" evidence="7">
    <location>
        <begin position="90"/>
        <end position="110"/>
    </location>
</feature>
<keyword evidence="3" id="KW-1003">Cell membrane</keyword>
<feature type="transmembrane region" description="Helical" evidence="7">
    <location>
        <begin position="247"/>
        <end position="268"/>
    </location>
</feature>
<dbReference type="GO" id="GO:0005886">
    <property type="term" value="C:plasma membrane"/>
    <property type="evidence" value="ECO:0007669"/>
    <property type="project" value="UniProtKB-SubCell"/>
</dbReference>
<dbReference type="GO" id="GO:0055085">
    <property type="term" value="P:transmembrane transport"/>
    <property type="evidence" value="ECO:0007669"/>
    <property type="project" value="InterPro"/>
</dbReference>
<keyword evidence="6 7" id="KW-0472">Membrane</keyword>
<reference evidence="9 10" key="1">
    <citation type="submission" date="2018-10" db="EMBL/GenBank/DDBJ databases">
        <title>Cohnella sp. M2MS4P-1, whole genome shotgun sequence.</title>
        <authorList>
            <person name="Tuo L."/>
        </authorList>
    </citation>
    <scope>NUCLEOTIDE SEQUENCE [LARGE SCALE GENOMIC DNA]</scope>
    <source>
        <strain evidence="9 10">M2MS4P-1</strain>
    </source>
</reference>
<comment type="similarity">
    <text evidence="7">Belongs to the binding-protein-dependent transport system permease family.</text>
</comment>
<dbReference type="CDD" id="cd06261">
    <property type="entry name" value="TM_PBP2"/>
    <property type="match status" value="1"/>
</dbReference>
<evidence type="ECO:0000256" key="3">
    <source>
        <dbReference type="ARBA" id="ARBA00022475"/>
    </source>
</evidence>
<name>A0A494Y8B8_9BACL</name>
<proteinExistence type="inferred from homology"/>
<dbReference type="InterPro" id="IPR051393">
    <property type="entry name" value="ABC_transporter_permease"/>
</dbReference>
<dbReference type="InterPro" id="IPR035906">
    <property type="entry name" value="MetI-like_sf"/>
</dbReference>
<keyword evidence="2 7" id="KW-0813">Transport</keyword>
<dbReference type="Proteomes" id="UP000282076">
    <property type="component" value="Unassembled WGS sequence"/>
</dbReference>
<evidence type="ECO:0000259" key="8">
    <source>
        <dbReference type="PROSITE" id="PS50928"/>
    </source>
</evidence>
<accession>A0A494Y8B8</accession>
<dbReference type="PANTHER" id="PTHR30193:SF37">
    <property type="entry name" value="INNER MEMBRANE ABC TRANSPORTER PERMEASE PROTEIN YCJO"/>
    <property type="match status" value="1"/>
</dbReference>
<feature type="transmembrane region" description="Helical" evidence="7">
    <location>
        <begin position="58"/>
        <end position="78"/>
    </location>
</feature>
<evidence type="ECO:0000256" key="5">
    <source>
        <dbReference type="ARBA" id="ARBA00022989"/>
    </source>
</evidence>
<evidence type="ECO:0000313" key="10">
    <source>
        <dbReference type="Proteomes" id="UP000282076"/>
    </source>
</evidence>
<protein>
    <submittedName>
        <fullName evidence="9">Sugar ABC transporter permease</fullName>
    </submittedName>
</protein>
<feature type="domain" description="ABC transmembrane type-1" evidence="8">
    <location>
        <begin position="57"/>
        <end position="266"/>
    </location>
</feature>
<evidence type="ECO:0000256" key="4">
    <source>
        <dbReference type="ARBA" id="ARBA00022692"/>
    </source>
</evidence>
<dbReference type="Gene3D" id="1.10.3720.10">
    <property type="entry name" value="MetI-like"/>
    <property type="match status" value="1"/>
</dbReference>
<sequence length="276" mass="30695">MVILTLVLTAIPIVLSGIVSFTDWNFIAGLNTIRFVGFDNYANLFRDDDFLHSMRNNFTLLAIVPVSMFISLVLAAIINKAAYFKSFFKVIYFMPFISSFVAVAILWRVLFHPSSGPINGFLMSIGIEHPPMWLADPSYSLISVMIIMLWANLGFDMIIYMAGLQNIPNDLYEAADIDGASSIRKFFSVTLPLLSPTTFFLLITGIVGSFRAFDLIMVLTGGGPAGSTDVMVFELYQNAFVNLKSGYASAIGIMLLFIILAITLIQWVGQKKWVNY</sequence>
<keyword evidence="4 7" id="KW-0812">Transmembrane</keyword>
<evidence type="ECO:0000256" key="2">
    <source>
        <dbReference type="ARBA" id="ARBA00022448"/>
    </source>
</evidence>
<evidence type="ECO:0000256" key="7">
    <source>
        <dbReference type="RuleBase" id="RU363032"/>
    </source>
</evidence>
<organism evidence="9 10">
    <name type="scientific">Cohnella endophytica</name>
    <dbReference type="NCBI Taxonomy" id="2419778"/>
    <lineage>
        <taxon>Bacteria</taxon>
        <taxon>Bacillati</taxon>
        <taxon>Bacillota</taxon>
        <taxon>Bacilli</taxon>
        <taxon>Bacillales</taxon>
        <taxon>Paenibacillaceae</taxon>
        <taxon>Cohnella</taxon>
    </lineage>
</organism>
<feature type="transmembrane region" description="Helical" evidence="7">
    <location>
        <begin position="139"/>
        <end position="162"/>
    </location>
</feature>
<evidence type="ECO:0000256" key="1">
    <source>
        <dbReference type="ARBA" id="ARBA00004651"/>
    </source>
</evidence>
<dbReference type="OrthoDB" id="9788108at2"/>
<dbReference type="PANTHER" id="PTHR30193">
    <property type="entry name" value="ABC TRANSPORTER PERMEASE PROTEIN"/>
    <property type="match status" value="1"/>
</dbReference>
<evidence type="ECO:0000313" key="9">
    <source>
        <dbReference type="EMBL" id="RKP58333.1"/>
    </source>
</evidence>
<gene>
    <name evidence="9" type="ORF">D7Z26_01280</name>
</gene>
<dbReference type="AlphaFoldDB" id="A0A494Y8B8"/>
<dbReference type="InterPro" id="IPR000515">
    <property type="entry name" value="MetI-like"/>
</dbReference>
<keyword evidence="10" id="KW-1185">Reference proteome</keyword>
<comment type="subcellular location">
    <subcellularLocation>
        <location evidence="1 7">Cell membrane</location>
        <topology evidence="1 7">Multi-pass membrane protein</topology>
    </subcellularLocation>
</comment>